<dbReference type="OrthoDB" id="1751483at2759"/>
<dbReference type="InterPro" id="IPR025724">
    <property type="entry name" value="GAG-pre-integrase_dom"/>
</dbReference>
<dbReference type="Proteomes" id="UP000323000">
    <property type="component" value="Chromosome 3"/>
</dbReference>
<dbReference type="PANTHER" id="PTHR42648">
    <property type="entry name" value="TRANSPOSASE, PUTATIVE-RELATED"/>
    <property type="match status" value="1"/>
</dbReference>
<dbReference type="PANTHER" id="PTHR42648:SF28">
    <property type="entry name" value="TRANSPOSON-ENCODED PROTEIN WITH RIBONUCLEASE H-LIKE AND RETROVIRUS ZINC FINGER-LIKE DOMAINS"/>
    <property type="match status" value="1"/>
</dbReference>
<dbReference type="Gene3D" id="3.30.420.10">
    <property type="entry name" value="Ribonuclease H-like superfamily/Ribonuclease H"/>
    <property type="match status" value="1"/>
</dbReference>
<accession>A0A5C7I8C7</accession>
<evidence type="ECO:0000313" key="3">
    <source>
        <dbReference type="Proteomes" id="UP000323000"/>
    </source>
</evidence>
<evidence type="ECO:0000259" key="1">
    <source>
        <dbReference type="Pfam" id="PF13976"/>
    </source>
</evidence>
<dbReference type="InterPro" id="IPR012337">
    <property type="entry name" value="RNaseH-like_sf"/>
</dbReference>
<sequence>MDASKGLGKNLDEFKKMTIELANAGDKEKLSDENEAIILLNSLPDSFKDVKAAITYGRTSLSLEECISALKSKELELKIEKKDNGENLFVRACIASKISDKGILWHMRLGHMSERGVLELSKRDLLNGDQVSKLDFCENCVLGKQHRISFSTAQHTSKQILEYVHSDLWGPSKVPTHGGNRYFLSLIDDHSRKLWL</sequence>
<dbReference type="AlphaFoldDB" id="A0A5C7I8C7"/>
<reference evidence="3" key="1">
    <citation type="journal article" date="2019" name="Gigascience">
        <title>De novo genome assembly of the endangered Acer yangbiense, a plant species with extremely small populations endemic to Yunnan Province, China.</title>
        <authorList>
            <person name="Yang J."/>
            <person name="Wariss H.M."/>
            <person name="Tao L."/>
            <person name="Zhang R."/>
            <person name="Yun Q."/>
            <person name="Hollingsworth P."/>
            <person name="Dao Z."/>
            <person name="Luo G."/>
            <person name="Guo H."/>
            <person name="Ma Y."/>
            <person name="Sun W."/>
        </authorList>
    </citation>
    <scope>NUCLEOTIDE SEQUENCE [LARGE SCALE GENOMIC DNA]</scope>
    <source>
        <strain evidence="3">cv. Malutang</strain>
    </source>
</reference>
<gene>
    <name evidence="2" type="ORF">EZV62_006696</name>
</gene>
<dbReference type="InterPro" id="IPR036397">
    <property type="entry name" value="RNaseH_sf"/>
</dbReference>
<evidence type="ECO:0000313" key="2">
    <source>
        <dbReference type="EMBL" id="TXG65421.1"/>
    </source>
</evidence>
<dbReference type="InterPro" id="IPR039537">
    <property type="entry name" value="Retrotran_Ty1/copia-like"/>
</dbReference>
<comment type="caution">
    <text evidence="2">The sequence shown here is derived from an EMBL/GenBank/DDBJ whole genome shotgun (WGS) entry which is preliminary data.</text>
</comment>
<name>A0A5C7I8C7_9ROSI</name>
<dbReference type="Pfam" id="PF14223">
    <property type="entry name" value="Retrotran_gag_2"/>
    <property type="match status" value="1"/>
</dbReference>
<keyword evidence="3" id="KW-1185">Reference proteome</keyword>
<feature type="domain" description="GAG-pre-integrase" evidence="1">
    <location>
        <begin position="92"/>
        <end position="145"/>
    </location>
</feature>
<dbReference type="Pfam" id="PF13976">
    <property type="entry name" value="gag_pre-integrs"/>
    <property type="match status" value="1"/>
</dbReference>
<organism evidence="2 3">
    <name type="scientific">Acer yangbiense</name>
    <dbReference type="NCBI Taxonomy" id="1000413"/>
    <lineage>
        <taxon>Eukaryota</taxon>
        <taxon>Viridiplantae</taxon>
        <taxon>Streptophyta</taxon>
        <taxon>Embryophyta</taxon>
        <taxon>Tracheophyta</taxon>
        <taxon>Spermatophyta</taxon>
        <taxon>Magnoliopsida</taxon>
        <taxon>eudicotyledons</taxon>
        <taxon>Gunneridae</taxon>
        <taxon>Pentapetalae</taxon>
        <taxon>rosids</taxon>
        <taxon>malvids</taxon>
        <taxon>Sapindales</taxon>
        <taxon>Sapindaceae</taxon>
        <taxon>Hippocastanoideae</taxon>
        <taxon>Acereae</taxon>
        <taxon>Acer</taxon>
    </lineage>
</organism>
<dbReference type="GO" id="GO:0003676">
    <property type="term" value="F:nucleic acid binding"/>
    <property type="evidence" value="ECO:0007669"/>
    <property type="project" value="InterPro"/>
</dbReference>
<dbReference type="SUPFAM" id="SSF53098">
    <property type="entry name" value="Ribonuclease H-like"/>
    <property type="match status" value="1"/>
</dbReference>
<dbReference type="EMBL" id="VAHF01000003">
    <property type="protein sequence ID" value="TXG65421.1"/>
    <property type="molecule type" value="Genomic_DNA"/>
</dbReference>
<proteinExistence type="predicted"/>
<protein>
    <recommendedName>
        <fullName evidence="1">GAG-pre-integrase domain-containing protein</fullName>
    </recommendedName>
</protein>